<dbReference type="Pfam" id="PF00106">
    <property type="entry name" value="adh_short"/>
    <property type="match status" value="1"/>
</dbReference>
<accession>A0A4Q7KQV1</accession>
<dbReference type="NCBIfam" id="NF006159">
    <property type="entry name" value="PRK08303.1"/>
    <property type="match status" value="1"/>
</dbReference>
<dbReference type="OrthoDB" id="63584at2"/>
<dbReference type="InterPro" id="IPR036291">
    <property type="entry name" value="NAD(P)-bd_dom_sf"/>
</dbReference>
<sequence length="313" mass="34129">MSEKPLQGKVAVVTGATRGCGRGIAVELGALGATVFVTGRSTREQASAIGRPETIEETAELVDQAGGRGIPVRCDFTDVSDVDGLRKRIESEVDGRLDILVDDVWGGDRFVDWTSPDPTWWTTLDDALAMVHNGIDSHLIALHRLLPLLTARPGGLVIEVTDGDNDDYVGTGIPYFVVKSTIRALGRALGVELAKHGCVGLTVTPGFLRSEAMLEHFNVTEETWRDAPKVAPSEHAQDYVLSETPRYVGRGIAALATDPDVKRFAGRTLASWTLMREYGFTDVDGSQPDWGRWFAEVVEPGVDRSSVDYEEYR</sequence>
<evidence type="ECO:0000313" key="1">
    <source>
        <dbReference type="EMBL" id="RZS37712.1"/>
    </source>
</evidence>
<dbReference type="InterPro" id="IPR002347">
    <property type="entry name" value="SDR_fam"/>
</dbReference>
<organism evidence="1 2">
    <name type="scientific">Herbihabitans rhizosphaerae</name>
    <dbReference type="NCBI Taxonomy" id="1872711"/>
    <lineage>
        <taxon>Bacteria</taxon>
        <taxon>Bacillati</taxon>
        <taxon>Actinomycetota</taxon>
        <taxon>Actinomycetes</taxon>
        <taxon>Pseudonocardiales</taxon>
        <taxon>Pseudonocardiaceae</taxon>
        <taxon>Herbihabitans</taxon>
    </lineage>
</organism>
<dbReference type="EMBL" id="SGWQ01000005">
    <property type="protein sequence ID" value="RZS37712.1"/>
    <property type="molecule type" value="Genomic_DNA"/>
</dbReference>
<dbReference type="AlphaFoldDB" id="A0A4Q7KQV1"/>
<dbReference type="SUPFAM" id="SSF51735">
    <property type="entry name" value="NAD(P)-binding Rossmann-fold domains"/>
    <property type="match status" value="1"/>
</dbReference>
<dbReference type="PRINTS" id="PR00081">
    <property type="entry name" value="GDHRDH"/>
</dbReference>
<proteinExistence type="predicted"/>
<name>A0A4Q7KQV1_9PSEU</name>
<dbReference type="RefSeq" id="WP_130345168.1">
    <property type="nucleotide sequence ID" value="NZ_SGWQ01000005.1"/>
</dbReference>
<gene>
    <name evidence="1" type="ORF">EV193_105270</name>
</gene>
<evidence type="ECO:0000313" key="2">
    <source>
        <dbReference type="Proteomes" id="UP000294257"/>
    </source>
</evidence>
<dbReference type="Gene3D" id="3.40.50.720">
    <property type="entry name" value="NAD(P)-binding Rossmann-like Domain"/>
    <property type="match status" value="1"/>
</dbReference>
<dbReference type="Proteomes" id="UP000294257">
    <property type="component" value="Unassembled WGS sequence"/>
</dbReference>
<keyword evidence="2" id="KW-1185">Reference proteome</keyword>
<comment type="caution">
    <text evidence="1">The sequence shown here is derived from an EMBL/GenBank/DDBJ whole genome shotgun (WGS) entry which is preliminary data.</text>
</comment>
<dbReference type="PANTHER" id="PTHR44147">
    <property type="entry name" value="DEHYDROGENASE/REDUCTASE SDR FAMILY MEMBER 1"/>
    <property type="match status" value="1"/>
</dbReference>
<protein>
    <submittedName>
        <fullName evidence="1">NAD(P)-dependent dehydrogenase (Short-subunit alcohol dehydrogenase family)</fullName>
    </submittedName>
</protein>
<dbReference type="PANTHER" id="PTHR44147:SF2">
    <property type="entry name" value="DEHYDROGENASE_REDUCTASE SDR FAMILY MEMBER 1"/>
    <property type="match status" value="1"/>
</dbReference>
<reference evidence="1 2" key="1">
    <citation type="submission" date="2019-02" db="EMBL/GenBank/DDBJ databases">
        <title>Genomic Encyclopedia of Type Strains, Phase IV (KMG-IV): sequencing the most valuable type-strain genomes for metagenomic binning, comparative biology and taxonomic classification.</title>
        <authorList>
            <person name="Goeker M."/>
        </authorList>
    </citation>
    <scope>NUCLEOTIDE SEQUENCE [LARGE SCALE GENOMIC DNA]</scope>
    <source>
        <strain evidence="1 2">DSM 101727</strain>
    </source>
</reference>